<sequence length="135" mass="15826">MIALASCTGALSSFESPPTAIFDLLSSIVLYHSDILYWLNWLMKYEYHPVDGFIYGYHFVVEIVKTWTWRGDLEKVISAEVLTEAMDVLRNIIENSNPVRHDSQNYPFKLNKHVYKQIHGNRTKIQLCFFIIFHL</sequence>
<name>A0AAD1XMZ5_EUPCR</name>
<dbReference type="EMBL" id="CAMPGE010017137">
    <property type="protein sequence ID" value="CAI2375645.1"/>
    <property type="molecule type" value="Genomic_DNA"/>
</dbReference>
<dbReference type="AlphaFoldDB" id="A0AAD1XMZ5"/>
<proteinExistence type="predicted"/>
<keyword evidence="2" id="KW-1185">Reference proteome</keyword>
<accession>A0AAD1XMZ5</accession>
<evidence type="ECO:0000313" key="1">
    <source>
        <dbReference type="EMBL" id="CAI2375645.1"/>
    </source>
</evidence>
<evidence type="ECO:0000313" key="2">
    <source>
        <dbReference type="Proteomes" id="UP001295684"/>
    </source>
</evidence>
<organism evidence="1 2">
    <name type="scientific">Euplotes crassus</name>
    <dbReference type="NCBI Taxonomy" id="5936"/>
    <lineage>
        <taxon>Eukaryota</taxon>
        <taxon>Sar</taxon>
        <taxon>Alveolata</taxon>
        <taxon>Ciliophora</taxon>
        <taxon>Intramacronucleata</taxon>
        <taxon>Spirotrichea</taxon>
        <taxon>Hypotrichia</taxon>
        <taxon>Euplotida</taxon>
        <taxon>Euplotidae</taxon>
        <taxon>Moneuplotes</taxon>
    </lineage>
</organism>
<reference evidence="1" key="1">
    <citation type="submission" date="2023-07" db="EMBL/GenBank/DDBJ databases">
        <authorList>
            <consortium name="AG Swart"/>
            <person name="Singh M."/>
            <person name="Singh A."/>
            <person name="Seah K."/>
            <person name="Emmerich C."/>
        </authorList>
    </citation>
    <scope>NUCLEOTIDE SEQUENCE</scope>
    <source>
        <strain evidence="1">DP1</strain>
    </source>
</reference>
<protein>
    <submittedName>
        <fullName evidence="1">Uncharacterized protein</fullName>
    </submittedName>
</protein>
<comment type="caution">
    <text evidence="1">The sequence shown here is derived from an EMBL/GenBank/DDBJ whole genome shotgun (WGS) entry which is preliminary data.</text>
</comment>
<gene>
    <name evidence="1" type="ORF">ECRASSUSDP1_LOCUS17008</name>
</gene>
<dbReference type="Proteomes" id="UP001295684">
    <property type="component" value="Unassembled WGS sequence"/>
</dbReference>